<dbReference type="GO" id="GO:0001727">
    <property type="term" value="F:lipid kinase activity"/>
    <property type="evidence" value="ECO:0007669"/>
    <property type="project" value="TreeGrafter"/>
</dbReference>
<dbReference type="OrthoDB" id="3853857at2759"/>
<dbReference type="GO" id="GO:0046512">
    <property type="term" value="P:sphingosine biosynthetic process"/>
    <property type="evidence" value="ECO:0007669"/>
    <property type="project" value="TreeGrafter"/>
</dbReference>
<dbReference type="EMBL" id="AMYB01000004">
    <property type="protein sequence ID" value="OAD02859.1"/>
    <property type="molecule type" value="Genomic_DNA"/>
</dbReference>
<dbReference type="GO" id="GO:0016020">
    <property type="term" value="C:membrane"/>
    <property type="evidence" value="ECO:0007669"/>
    <property type="project" value="TreeGrafter"/>
</dbReference>
<name>A0A162R534_MUCCL</name>
<dbReference type="AlphaFoldDB" id="A0A162R534"/>
<dbReference type="InterPro" id="IPR001206">
    <property type="entry name" value="Diacylglycerol_kinase_cat_dom"/>
</dbReference>
<dbReference type="SUPFAM" id="SSF111331">
    <property type="entry name" value="NAD kinase/diacylglycerol kinase-like"/>
    <property type="match status" value="1"/>
</dbReference>
<proteinExistence type="predicted"/>
<reference evidence="2 3" key="1">
    <citation type="submission" date="2015-06" db="EMBL/GenBank/DDBJ databases">
        <title>Expansion of signal transduction pathways in fungi by whole-genome duplication.</title>
        <authorList>
            <consortium name="DOE Joint Genome Institute"/>
            <person name="Corrochano L.M."/>
            <person name="Kuo A."/>
            <person name="Marcet-Houben M."/>
            <person name="Polaino S."/>
            <person name="Salamov A."/>
            <person name="Villalobos J.M."/>
            <person name="Alvarez M.I."/>
            <person name="Avalos J."/>
            <person name="Benito E.P."/>
            <person name="Benoit I."/>
            <person name="Burger G."/>
            <person name="Camino L.P."/>
            <person name="Canovas D."/>
            <person name="Cerda-Olmedo E."/>
            <person name="Cheng J.-F."/>
            <person name="Dominguez A."/>
            <person name="Elias M."/>
            <person name="Eslava A.P."/>
            <person name="Glaser F."/>
            <person name="Grimwood J."/>
            <person name="Gutierrez G."/>
            <person name="Heitman J."/>
            <person name="Henrissat B."/>
            <person name="Iturriaga E.A."/>
            <person name="Lang B.F."/>
            <person name="Lavin J.L."/>
            <person name="Lee S."/>
            <person name="Li W."/>
            <person name="Lindquist E."/>
            <person name="Lopez-Garcia S."/>
            <person name="Luque E.M."/>
            <person name="Marcos A.T."/>
            <person name="Martin J."/>
            <person name="Mccluskey K."/>
            <person name="Medina H.R."/>
            <person name="Miralles-Duran A."/>
            <person name="Miyazaki A."/>
            <person name="Munoz-Torres E."/>
            <person name="Oguiza J.A."/>
            <person name="Ohm R."/>
            <person name="Olmedo M."/>
            <person name="Orejas M."/>
            <person name="Ortiz-Castellanos L."/>
            <person name="Pisabarro A.G."/>
            <person name="Rodriguez-Romero J."/>
            <person name="Ruiz-Herrera J."/>
            <person name="Ruiz-Vazquez R."/>
            <person name="Sanz C."/>
            <person name="Schackwitz W."/>
            <person name="Schmutz J."/>
            <person name="Shahriari M."/>
            <person name="Shelest E."/>
            <person name="Silva-Franco F."/>
            <person name="Soanes D."/>
            <person name="Syed K."/>
            <person name="Tagua V.G."/>
            <person name="Talbot N.J."/>
            <person name="Thon M."/>
            <person name="De Vries R.P."/>
            <person name="Wiebenga A."/>
            <person name="Yadav J.S."/>
            <person name="Braun E.L."/>
            <person name="Baker S."/>
            <person name="Garre V."/>
            <person name="Horwitz B."/>
            <person name="Torres-Martinez S."/>
            <person name="Idnurm A."/>
            <person name="Herrera-Estrella A."/>
            <person name="Gabaldon T."/>
            <person name="Grigoriev I.V."/>
        </authorList>
    </citation>
    <scope>NUCLEOTIDE SEQUENCE [LARGE SCALE GENOMIC DNA]</scope>
    <source>
        <strain evidence="2 3">CBS 277.49</strain>
    </source>
</reference>
<keyword evidence="3" id="KW-1185">Reference proteome</keyword>
<dbReference type="GO" id="GO:0005737">
    <property type="term" value="C:cytoplasm"/>
    <property type="evidence" value="ECO:0007669"/>
    <property type="project" value="TreeGrafter"/>
</dbReference>
<dbReference type="STRING" id="747725.A0A162R534"/>
<dbReference type="Gene3D" id="3.40.50.10330">
    <property type="entry name" value="Probable inorganic polyphosphate/atp-NAD kinase, domain 1"/>
    <property type="match status" value="1"/>
</dbReference>
<dbReference type="PANTHER" id="PTHR12358:SF31">
    <property type="entry name" value="ACYLGLYCEROL KINASE, MITOCHONDRIAL"/>
    <property type="match status" value="1"/>
</dbReference>
<dbReference type="PANTHER" id="PTHR12358">
    <property type="entry name" value="SPHINGOSINE KINASE"/>
    <property type="match status" value="1"/>
</dbReference>
<evidence type="ECO:0000313" key="3">
    <source>
        <dbReference type="Proteomes" id="UP000077051"/>
    </source>
</evidence>
<evidence type="ECO:0000259" key="1">
    <source>
        <dbReference type="PROSITE" id="PS50146"/>
    </source>
</evidence>
<feature type="domain" description="DAGKc" evidence="1">
    <location>
        <begin position="137"/>
        <end position="290"/>
    </location>
</feature>
<dbReference type="Gene3D" id="2.60.200.40">
    <property type="match status" value="1"/>
</dbReference>
<protein>
    <recommendedName>
        <fullName evidence="1">DAGKc domain-containing protein</fullName>
    </recommendedName>
</protein>
<evidence type="ECO:0000313" key="2">
    <source>
        <dbReference type="EMBL" id="OAD02859.1"/>
    </source>
</evidence>
<accession>A0A162R534</accession>
<dbReference type="GO" id="GO:0016773">
    <property type="term" value="F:phosphotransferase activity, alcohol group as acceptor"/>
    <property type="evidence" value="ECO:0007669"/>
    <property type="project" value="UniProtKB-ARBA"/>
</dbReference>
<dbReference type="Proteomes" id="UP000077051">
    <property type="component" value="Unassembled WGS sequence"/>
</dbReference>
<dbReference type="Pfam" id="PF24321">
    <property type="entry name" value="DUF7493"/>
    <property type="match status" value="1"/>
</dbReference>
<dbReference type="InterPro" id="IPR016064">
    <property type="entry name" value="NAD/diacylglycerol_kinase_sf"/>
</dbReference>
<dbReference type="VEuPathDB" id="FungiDB:MUCCIDRAFT_162465"/>
<dbReference type="InterPro" id="IPR055916">
    <property type="entry name" value="DUF7493"/>
</dbReference>
<dbReference type="SMART" id="SM00046">
    <property type="entry name" value="DAGKc"/>
    <property type="match status" value="1"/>
</dbReference>
<gene>
    <name evidence="2" type="ORF">MUCCIDRAFT_162465</name>
</gene>
<dbReference type="InterPro" id="IPR050187">
    <property type="entry name" value="Lipid_Phosphate_FormReg"/>
</dbReference>
<comment type="caution">
    <text evidence="2">The sequence shown here is derived from an EMBL/GenBank/DDBJ whole genome shotgun (WGS) entry which is preliminary data.</text>
</comment>
<sequence>MSSSTLFVEKLGKQVQIIFDTKSLRIQSDATAIVPQQKKSKKSSRSCVCLPTLEANDDPSSSPASSSLPIPHRNILHANYNARTNMVQLNALVADKPSDPESTAQLFKFMYTVRDNEQEKATEFCQNIMASVYQDLIPEKRLLVLINPFGGQAKAKSIFEEKVKPVLEAAKCKLDVQYGQSINGRNSTDTEHRYHALEIAKGLDIDSYDTIVTVSGDGLPHEVINGFLQRPDAREALQKVSLGLIPAGTSNSLSISMSGEKLGFDATHNALQIIKGRPLALDLCSVTYQDSRYFSFLSQSFGIAAYADLGTEHMRWMGDNRTVVGLMQEIFSKSTYQMEASLLIAESDKEKIKQNYKSGLKSSEWKSPAVGDGAVLDTIPPLSDPVPENWTTINGDISVFLASNVPLLNRGMLTHPCVSANDGCIDLMLVRGGKGIGKQLSMFTSVDTGKHLDMDMVEYYKVKAFRLKPIIKPGKNAYVAIDGEHASAKQFQVEVHQALGSVLSLNPTFINTNVQ</sequence>
<dbReference type="Pfam" id="PF00781">
    <property type="entry name" value="DAGK_cat"/>
    <property type="match status" value="1"/>
</dbReference>
<organism evidence="2 3">
    <name type="scientific">Mucor lusitanicus CBS 277.49</name>
    <dbReference type="NCBI Taxonomy" id="747725"/>
    <lineage>
        <taxon>Eukaryota</taxon>
        <taxon>Fungi</taxon>
        <taxon>Fungi incertae sedis</taxon>
        <taxon>Mucoromycota</taxon>
        <taxon>Mucoromycotina</taxon>
        <taxon>Mucoromycetes</taxon>
        <taxon>Mucorales</taxon>
        <taxon>Mucorineae</taxon>
        <taxon>Mucoraceae</taxon>
        <taxon>Mucor</taxon>
    </lineage>
</organism>
<dbReference type="InterPro" id="IPR017438">
    <property type="entry name" value="ATP-NAD_kinase_N"/>
</dbReference>
<dbReference type="PROSITE" id="PS50146">
    <property type="entry name" value="DAGK"/>
    <property type="match status" value="1"/>
</dbReference>